<feature type="compositionally biased region" description="Basic and acidic residues" evidence="1">
    <location>
        <begin position="42"/>
        <end position="54"/>
    </location>
</feature>
<feature type="region of interest" description="Disordered" evidence="1">
    <location>
        <begin position="30"/>
        <end position="54"/>
    </location>
</feature>
<evidence type="ECO:0000313" key="3">
    <source>
        <dbReference type="EMBL" id="UZJ25437.1"/>
    </source>
</evidence>
<dbReference type="SUPFAM" id="SSF54534">
    <property type="entry name" value="FKBP-like"/>
    <property type="match status" value="1"/>
</dbReference>
<proteinExistence type="predicted"/>
<reference evidence="3" key="1">
    <citation type="submission" date="2022-10" db="EMBL/GenBank/DDBJ databases">
        <title>Rhodococcus sp.75.</title>
        <authorList>
            <person name="Sun M."/>
        </authorList>
    </citation>
    <scope>NUCLEOTIDE SEQUENCE</scope>
    <source>
        <strain evidence="3">75</strain>
    </source>
</reference>
<dbReference type="EMBL" id="CP110615">
    <property type="protein sequence ID" value="UZJ25437.1"/>
    <property type="molecule type" value="Genomic_DNA"/>
</dbReference>
<dbReference type="InterPro" id="IPR018151">
    <property type="entry name" value="TF_GreA/GreB_CS"/>
</dbReference>
<dbReference type="InterPro" id="IPR001437">
    <property type="entry name" value="Tscrpt_elong_fac_GreA/B_C"/>
</dbReference>
<evidence type="ECO:0000256" key="1">
    <source>
        <dbReference type="SAM" id="MobiDB-lite"/>
    </source>
</evidence>
<dbReference type="Gene3D" id="3.10.50.30">
    <property type="entry name" value="Transcription elongation factor, GreA/GreB, C-terminal domain"/>
    <property type="match status" value="1"/>
</dbReference>
<feature type="domain" description="Transcription elongation factor GreA/GreB C-terminal" evidence="2">
    <location>
        <begin position="79"/>
        <end position="152"/>
    </location>
</feature>
<dbReference type="PROSITE" id="PS00830">
    <property type="entry name" value="GREAB_2"/>
    <property type="match status" value="1"/>
</dbReference>
<accession>A0ABY6P1A9</accession>
<dbReference type="InterPro" id="IPR023459">
    <property type="entry name" value="Tscrpt_elong_fac_GreA/B_fam"/>
</dbReference>
<keyword evidence="3" id="KW-0251">Elongation factor</keyword>
<dbReference type="GO" id="GO:0003746">
    <property type="term" value="F:translation elongation factor activity"/>
    <property type="evidence" value="ECO:0007669"/>
    <property type="project" value="UniProtKB-KW"/>
</dbReference>
<keyword evidence="4" id="KW-1185">Reference proteome</keyword>
<sequence>MTQGATTTGTWLTQDAYDRLTVELAGLVRPGSAGSDQQEWSEADRDAAESAAERERRSARIRQLRDILATASIVEPPDDGVAEPGMVLTVRFGDDSGAETFLMADREERARGELDVYSVRSPLGAALLGAVPGERREYTVPSGGTMSVTLVSAAPYR</sequence>
<evidence type="ECO:0000259" key="2">
    <source>
        <dbReference type="Pfam" id="PF01272"/>
    </source>
</evidence>
<keyword evidence="3" id="KW-0648">Protein biosynthesis</keyword>
<name>A0ABY6P1A9_9NOCA</name>
<dbReference type="Proteomes" id="UP001164965">
    <property type="component" value="Chromosome"/>
</dbReference>
<gene>
    <name evidence="3" type="ORF">RHODO2019_02875</name>
</gene>
<dbReference type="Pfam" id="PF01272">
    <property type="entry name" value="GreA_GreB"/>
    <property type="match status" value="1"/>
</dbReference>
<dbReference type="InterPro" id="IPR036953">
    <property type="entry name" value="GreA/GreB_C_sf"/>
</dbReference>
<protein>
    <submittedName>
        <fullName evidence="3">GreA/GreB family elongation factor</fullName>
    </submittedName>
</protein>
<dbReference type="RefSeq" id="WP_265383542.1">
    <property type="nucleotide sequence ID" value="NZ_CP110615.1"/>
</dbReference>
<dbReference type="PIRSF" id="PIRSF006092">
    <property type="entry name" value="GreA_GreB"/>
    <property type="match status" value="1"/>
</dbReference>
<organism evidence="3 4">
    <name type="scientific">Rhodococcus antarcticus</name>
    <dbReference type="NCBI Taxonomy" id="2987751"/>
    <lineage>
        <taxon>Bacteria</taxon>
        <taxon>Bacillati</taxon>
        <taxon>Actinomycetota</taxon>
        <taxon>Actinomycetes</taxon>
        <taxon>Mycobacteriales</taxon>
        <taxon>Nocardiaceae</taxon>
        <taxon>Rhodococcus</taxon>
    </lineage>
</organism>
<evidence type="ECO:0000313" key="4">
    <source>
        <dbReference type="Proteomes" id="UP001164965"/>
    </source>
</evidence>